<dbReference type="Pfam" id="PF04883">
    <property type="entry name" value="HK97-gp10_like"/>
    <property type="match status" value="1"/>
</dbReference>
<proteinExistence type="predicted"/>
<reference evidence="1 2" key="1">
    <citation type="submission" date="2019-02" db="EMBL/GenBank/DDBJ databases">
        <title>Deep-cultivation of Planctomycetes and their phenomic and genomic characterization uncovers novel biology.</title>
        <authorList>
            <person name="Wiegand S."/>
            <person name="Jogler M."/>
            <person name="Boedeker C."/>
            <person name="Pinto D."/>
            <person name="Vollmers J."/>
            <person name="Rivas-Marin E."/>
            <person name="Kohn T."/>
            <person name="Peeters S.H."/>
            <person name="Heuer A."/>
            <person name="Rast P."/>
            <person name="Oberbeckmann S."/>
            <person name="Bunk B."/>
            <person name="Jeske O."/>
            <person name="Meyerdierks A."/>
            <person name="Storesund J.E."/>
            <person name="Kallscheuer N."/>
            <person name="Luecker S."/>
            <person name="Lage O.M."/>
            <person name="Pohl T."/>
            <person name="Merkel B.J."/>
            <person name="Hornburger P."/>
            <person name="Mueller R.-W."/>
            <person name="Bruemmer F."/>
            <person name="Labrenz M."/>
            <person name="Spormann A.M."/>
            <person name="Op den Camp H."/>
            <person name="Overmann J."/>
            <person name="Amann R."/>
            <person name="Jetten M.S.M."/>
            <person name="Mascher T."/>
            <person name="Medema M.H."/>
            <person name="Devos D.P."/>
            <person name="Kaster A.-K."/>
            <person name="Ovreas L."/>
            <person name="Rohde M."/>
            <person name="Galperin M.Y."/>
            <person name="Jogler C."/>
        </authorList>
    </citation>
    <scope>NUCLEOTIDE SEQUENCE [LARGE SCALE GENOMIC DNA]</scope>
    <source>
        <strain evidence="1 2">Q31a</strain>
    </source>
</reference>
<dbReference type="OrthoDB" id="302725at2"/>
<name>A0A518GDR6_9BACT</name>
<dbReference type="InterPro" id="IPR010064">
    <property type="entry name" value="HK97-gp10_tail"/>
</dbReference>
<protein>
    <submittedName>
        <fullName evidence="1">Uncharacterized protein</fullName>
    </submittedName>
</protein>
<dbReference type="KEGG" id="ahel:Q31a_51250"/>
<gene>
    <name evidence="1" type="ORF">Q31a_51250</name>
</gene>
<organism evidence="1 2">
    <name type="scientific">Aureliella helgolandensis</name>
    <dbReference type="NCBI Taxonomy" id="2527968"/>
    <lineage>
        <taxon>Bacteria</taxon>
        <taxon>Pseudomonadati</taxon>
        <taxon>Planctomycetota</taxon>
        <taxon>Planctomycetia</taxon>
        <taxon>Pirellulales</taxon>
        <taxon>Pirellulaceae</taxon>
        <taxon>Aureliella</taxon>
    </lineage>
</organism>
<dbReference type="AlphaFoldDB" id="A0A518GDR6"/>
<dbReference type="Proteomes" id="UP000318017">
    <property type="component" value="Chromosome"/>
</dbReference>
<dbReference type="RefSeq" id="WP_145083111.1">
    <property type="nucleotide sequence ID" value="NZ_CP036298.1"/>
</dbReference>
<dbReference type="EMBL" id="CP036298">
    <property type="protein sequence ID" value="QDV26746.1"/>
    <property type="molecule type" value="Genomic_DNA"/>
</dbReference>
<accession>A0A518GDR6</accession>
<keyword evidence="2" id="KW-1185">Reference proteome</keyword>
<evidence type="ECO:0000313" key="2">
    <source>
        <dbReference type="Proteomes" id="UP000318017"/>
    </source>
</evidence>
<sequence>MAAYVVTGSKTLNAKLASLKTTEAKKLIRKASRTALKPVQEEAKRLAPVKSGRLRRSIKVRALKRSRSRVGSRVTTNGNDNLFKGRIYYGGFAEYGWKAGRRATNADLGVSRQKRRTLLQRLQVEIHNSKRRAIPGRFFMKRAAKSKRSAALGIYRRELSAAIRKLTQAS</sequence>
<evidence type="ECO:0000313" key="1">
    <source>
        <dbReference type="EMBL" id="QDV26746.1"/>
    </source>
</evidence>